<evidence type="ECO:0000313" key="15">
    <source>
        <dbReference type="Proteomes" id="UP001230051"/>
    </source>
</evidence>
<keyword evidence="15" id="KW-1185">Reference proteome</keyword>
<organism evidence="14 15">
    <name type="scientific">Acipenser oxyrinchus oxyrinchus</name>
    <dbReference type="NCBI Taxonomy" id="40147"/>
    <lineage>
        <taxon>Eukaryota</taxon>
        <taxon>Metazoa</taxon>
        <taxon>Chordata</taxon>
        <taxon>Craniata</taxon>
        <taxon>Vertebrata</taxon>
        <taxon>Euteleostomi</taxon>
        <taxon>Actinopterygii</taxon>
        <taxon>Chondrostei</taxon>
        <taxon>Acipenseriformes</taxon>
        <taxon>Acipenseridae</taxon>
        <taxon>Acipenser</taxon>
    </lineage>
</organism>
<keyword evidence="8" id="KW-0479">Metal-binding</keyword>
<evidence type="ECO:0000313" key="14">
    <source>
        <dbReference type="EMBL" id="KAK1159471.1"/>
    </source>
</evidence>
<reference evidence="14" key="1">
    <citation type="submission" date="2022-02" db="EMBL/GenBank/DDBJ databases">
        <title>Atlantic sturgeon de novo genome assembly.</title>
        <authorList>
            <person name="Stock M."/>
            <person name="Klopp C."/>
            <person name="Guiguen Y."/>
            <person name="Cabau C."/>
            <person name="Parinello H."/>
            <person name="Santidrian Yebra-Pimentel E."/>
            <person name="Kuhl H."/>
            <person name="Dirks R.P."/>
            <person name="Guessner J."/>
            <person name="Wuertz S."/>
            <person name="Du K."/>
            <person name="Schartl M."/>
        </authorList>
    </citation>
    <scope>NUCLEOTIDE SEQUENCE</scope>
    <source>
        <strain evidence="14">STURGEONOMICS-FGT-2020</strain>
        <tissue evidence="14">Whole blood</tissue>
    </source>
</reference>
<protein>
    <recommendedName>
        <fullName evidence="5">Putative nuclease HARBI1</fullName>
    </recommendedName>
    <alternativeName>
        <fullName evidence="11">Harbinger transposase-derived nuclease</fullName>
    </alternativeName>
</protein>
<evidence type="ECO:0000256" key="8">
    <source>
        <dbReference type="ARBA" id="ARBA00022723"/>
    </source>
</evidence>
<dbReference type="PANTHER" id="PTHR22930">
    <property type="match status" value="1"/>
</dbReference>
<keyword evidence="9" id="KW-0378">Hydrolase</keyword>
<dbReference type="GO" id="GO:0005737">
    <property type="term" value="C:cytoplasm"/>
    <property type="evidence" value="ECO:0007669"/>
    <property type="project" value="UniProtKB-SubCell"/>
</dbReference>
<evidence type="ECO:0000256" key="7">
    <source>
        <dbReference type="ARBA" id="ARBA00022722"/>
    </source>
</evidence>
<evidence type="ECO:0000256" key="10">
    <source>
        <dbReference type="ARBA" id="ARBA00023242"/>
    </source>
</evidence>
<keyword evidence="10" id="KW-0539">Nucleus</keyword>
<evidence type="ECO:0000256" key="3">
    <source>
        <dbReference type="ARBA" id="ARBA00004496"/>
    </source>
</evidence>
<name>A0AAD8CZC8_ACIOX</name>
<keyword evidence="7" id="KW-0540">Nuclease</keyword>
<evidence type="ECO:0000256" key="9">
    <source>
        <dbReference type="ARBA" id="ARBA00022801"/>
    </source>
</evidence>
<evidence type="ECO:0000256" key="1">
    <source>
        <dbReference type="ARBA" id="ARBA00001968"/>
    </source>
</evidence>
<dbReference type="GO" id="GO:0004518">
    <property type="term" value="F:nuclease activity"/>
    <property type="evidence" value="ECO:0007669"/>
    <property type="project" value="UniProtKB-KW"/>
</dbReference>
<comment type="subcellular location">
    <subcellularLocation>
        <location evidence="3">Cytoplasm</location>
    </subcellularLocation>
    <subcellularLocation>
        <location evidence="2">Nucleus</location>
    </subcellularLocation>
</comment>
<evidence type="ECO:0000256" key="11">
    <source>
        <dbReference type="ARBA" id="ARBA00030126"/>
    </source>
</evidence>
<dbReference type="GO" id="GO:0046872">
    <property type="term" value="F:metal ion binding"/>
    <property type="evidence" value="ECO:0007669"/>
    <property type="project" value="UniProtKB-KW"/>
</dbReference>
<dbReference type="EMBL" id="JAGXEW010000022">
    <property type="protein sequence ID" value="KAK1159471.1"/>
    <property type="molecule type" value="Genomic_DNA"/>
</dbReference>
<evidence type="ECO:0000256" key="12">
    <source>
        <dbReference type="ARBA" id="ARBA00045850"/>
    </source>
</evidence>
<comment type="function">
    <text evidence="12">Transposase-derived protein that may have nuclease activity. Does not have transposase activity.</text>
</comment>
<proteinExistence type="inferred from homology"/>
<evidence type="ECO:0000256" key="4">
    <source>
        <dbReference type="ARBA" id="ARBA00006958"/>
    </source>
</evidence>
<feature type="domain" description="DDE Tnp4" evidence="13">
    <location>
        <begin position="61"/>
        <end position="118"/>
    </location>
</feature>
<evidence type="ECO:0000256" key="5">
    <source>
        <dbReference type="ARBA" id="ARBA00015519"/>
    </source>
</evidence>
<dbReference type="Proteomes" id="UP001230051">
    <property type="component" value="Unassembled WGS sequence"/>
</dbReference>
<keyword evidence="6" id="KW-0963">Cytoplasm</keyword>
<dbReference type="Pfam" id="PF13359">
    <property type="entry name" value="DDE_Tnp_4"/>
    <property type="match status" value="2"/>
</dbReference>
<dbReference type="PRINTS" id="PR02086">
    <property type="entry name" value="PUTNUCHARBI1"/>
</dbReference>
<sequence length="263" mass="30140">MGTGRVFHSQSSISKCITEVTESLINHLTEFINFPITEEDQQKAKIDFFNICSFPRVIGCIDCTHVPVRPPAENEAAFRNRKRYRSLNVQMICDSKCRIISILANYPGLCHDAYILACFQTFERGEIIDAWLLDKKHSDTSYNEAHCTTRNVIERAFGILKARFKCLDNGLLKCTPTKSAKITMVCAMLHNWTINRNMPQYDIDDQGAAVNDHADCAYYTDIPDVGGETCRDVRNVLVRLFFYATERGLEKKTRKKCMQAMWI</sequence>
<dbReference type="GO" id="GO:0016787">
    <property type="term" value="F:hydrolase activity"/>
    <property type="evidence" value="ECO:0007669"/>
    <property type="project" value="UniProtKB-KW"/>
</dbReference>
<evidence type="ECO:0000256" key="2">
    <source>
        <dbReference type="ARBA" id="ARBA00004123"/>
    </source>
</evidence>
<dbReference type="AlphaFoldDB" id="A0AAD8CZC8"/>
<dbReference type="PANTHER" id="PTHR22930:SF289">
    <property type="entry name" value="DDE TNP4 DOMAIN-CONTAINING PROTEIN-RELATED"/>
    <property type="match status" value="1"/>
</dbReference>
<accession>A0AAD8CZC8</accession>
<feature type="domain" description="DDE Tnp4" evidence="13">
    <location>
        <begin position="137"/>
        <end position="191"/>
    </location>
</feature>
<dbReference type="InterPro" id="IPR026103">
    <property type="entry name" value="HARBI1_animal"/>
</dbReference>
<dbReference type="InterPro" id="IPR045249">
    <property type="entry name" value="HARBI1-like"/>
</dbReference>
<comment type="similarity">
    <text evidence="4">Belongs to the HARBI1 family.</text>
</comment>
<evidence type="ECO:0000259" key="13">
    <source>
        <dbReference type="Pfam" id="PF13359"/>
    </source>
</evidence>
<dbReference type="GO" id="GO:0005634">
    <property type="term" value="C:nucleus"/>
    <property type="evidence" value="ECO:0007669"/>
    <property type="project" value="UniProtKB-SubCell"/>
</dbReference>
<gene>
    <name evidence="14" type="primary">HARBI1</name>
    <name evidence="14" type="ORF">AOXY_G22179</name>
</gene>
<dbReference type="InterPro" id="IPR027806">
    <property type="entry name" value="HARBI1_dom"/>
</dbReference>
<comment type="cofactor">
    <cofactor evidence="1">
        <name>a divalent metal cation</name>
        <dbReference type="ChEBI" id="CHEBI:60240"/>
    </cofactor>
</comment>
<evidence type="ECO:0000256" key="6">
    <source>
        <dbReference type="ARBA" id="ARBA00022490"/>
    </source>
</evidence>
<comment type="caution">
    <text evidence="14">The sequence shown here is derived from an EMBL/GenBank/DDBJ whole genome shotgun (WGS) entry which is preliminary data.</text>
</comment>